<evidence type="ECO:0000256" key="7">
    <source>
        <dbReference type="ARBA" id="ARBA00073820"/>
    </source>
</evidence>
<dbReference type="InterPro" id="IPR004000">
    <property type="entry name" value="Actin"/>
</dbReference>
<dbReference type="Gene3D" id="3.30.420.40">
    <property type="match status" value="2"/>
</dbReference>
<reference evidence="9 10" key="1">
    <citation type="submission" date="2019-07" db="EMBL/GenBank/DDBJ databases">
        <authorList>
            <person name="Friedrich A."/>
            <person name="Schacherer J."/>
        </authorList>
    </citation>
    <scope>NUCLEOTIDE SEQUENCE [LARGE SCALE GENOMIC DNA]</scope>
</reference>
<evidence type="ECO:0000256" key="5">
    <source>
        <dbReference type="ARBA" id="ARBA00025222"/>
    </source>
</evidence>
<evidence type="ECO:0000313" key="11">
    <source>
        <dbReference type="Proteomes" id="UP000568158"/>
    </source>
</evidence>
<gene>
    <name evidence="9" type="primary">ARP6</name>
    <name evidence="9" type="ORF">DEBR0S2_10550G</name>
    <name evidence="8" type="ORF">HII12_003538</name>
</gene>
<protein>
    <recommendedName>
        <fullName evidence="3">Actin-like protein ARP6</fullName>
    </recommendedName>
    <alternativeName>
        <fullName evidence="7">Actin-like protein arp6</fullName>
    </alternativeName>
</protein>
<dbReference type="FunFam" id="3.90.640.10:FF:000014">
    <property type="entry name" value="Putative actin-related protein 6"/>
    <property type="match status" value="1"/>
</dbReference>
<dbReference type="GO" id="GO:0005737">
    <property type="term" value="C:cytoplasm"/>
    <property type="evidence" value="ECO:0007669"/>
    <property type="project" value="UniProtKB-SubCell"/>
</dbReference>
<dbReference type="PANTHER" id="PTHR11937">
    <property type="entry name" value="ACTIN"/>
    <property type="match status" value="1"/>
</dbReference>
<dbReference type="GO" id="GO:0005634">
    <property type="term" value="C:nucleus"/>
    <property type="evidence" value="ECO:0007669"/>
    <property type="project" value="UniProtKB-ARBA"/>
</dbReference>
<comment type="function">
    <text evidence="5">Component of the SWR1 complex which mediates the ATP-dependent exchange of histone H2A for the H2A variant HZT1 leading to transcriptional regulation of selected genes by chromatin remodeling. Involved in chromosome stability.</text>
</comment>
<organism evidence="9 10">
    <name type="scientific">Dekkera bruxellensis</name>
    <name type="common">Brettanomyces custersii</name>
    <dbReference type="NCBI Taxonomy" id="5007"/>
    <lineage>
        <taxon>Eukaryota</taxon>
        <taxon>Fungi</taxon>
        <taxon>Dikarya</taxon>
        <taxon>Ascomycota</taxon>
        <taxon>Saccharomycotina</taxon>
        <taxon>Pichiomycetes</taxon>
        <taxon>Pichiales</taxon>
        <taxon>Pichiaceae</taxon>
        <taxon>Brettanomyces</taxon>
    </lineage>
</organism>
<dbReference type="Pfam" id="PF00022">
    <property type="entry name" value="Actin"/>
    <property type="match status" value="1"/>
</dbReference>
<keyword evidence="4" id="KW-0963">Cytoplasm</keyword>
<comment type="similarity">
    <text evidence="2">Belongs to the actin family. ARP6 subfamily.</text>
</comment>
<name>A0A7D9GYZ6_DEKBR</name>
<evidence type="ECO:0000313" key="10">
    <source>
        <dbReference type="Proteomes" id="UP000478008"/>
    </source>
</evidence>
<dbReference type="EMBL" id="CABFWN010000002">
    <property type="protein sequence ID" value="VUG17566.1"/>
    <property type="molecule type" value="Genomic_DNA"/>
</dbReference>
<proteinExistence type="inferred from homology"/>
<evidence type="ECO:0000256" key="2">
    <source>
        <dbReference type="ARBA" id="ARBA00005665"/>
    </source>
</evidence>
<evidence type="ECO:0000256" key="4">
    <source>
        <dbReference type="ARBA" id="ARBA00022490"/>
    </source>
</evidence>
<keyword evidence="10" id="KW-1185">Reference proteome</keyword>
<sequence>MSKNVIIDNGAYEIKYGEASDDKPKHIPNCVVRTNTGRVLLGENLRPEKKVITDYSGIHYRRPIEHSQLTQWSLEKQIWDNTFMESHFTDNWLEDSNLIFCESPFTISKFQNMSDEILFEEYGIANLYRCSSGFLTPWLNNNEQKNEKSQRNYNDFQFVIDSGFDSTWVIPMIYGLPYWKAVRKMPVAGKLLNGYMREMISFRHYNVTDEMVVVNNIKEKACYVSPNYENSLGKVEKSRNGTLDNKKMEEISINYVLPDFKTSTVGYTLTNSELATLERKEEIQSLKLYDERFAIPELLFHPELSGAYKAGLITTIKDSLNHVPELLRPLMVANMILVGGTSNLPGYEDRLVSDLKQEVPIDNKIIVRDLSNFTKDHSEIGWFSGRQFFKSGAFNKVCVSKHDYQELGVEYTQEKFGYKL</sequence>
<evidence type="ECO:0000313" key="9">
    <source>
        <dbReference type="EMBL" id="VUG17566.1"/>
    </source>
</evidence>
<dbReference type="CDD" id="cd10210">
    <property type="entry name" value="ASKHA_NBD_Arp6"/>
    <property type="match status" value="1"/>
</dbReference>
<dbReference type="SUPFAM" id="SSF53067">
    <property type="entry name" value="Actin-like ATPase domain"/>
    <property type="match status" value="2"/>
</dbReference>
<comment type="subunit">
    <text evidence="6">Component of the SWR1 chromatin remodeling complex.</text>
</comment>
<evidence type="ECO:0000256" key="6">
    <source>
        <dbReference type="ARBA" id="ARBA00063309"/>
    </source>
</evidence>
<dbReference type="AlphaFoldDB" id="A0A7D9GYZ6"/>
<dbReference type="EMBL" id="JABCYN010000030">
    <property type="protein sequence ID" value="KAF6009992.1"/>
    <property type="molecule type" value="Genomic_DNA"/>
</dbReference>
<dbReference type="SMART" id="SM00268">
    <property type="entry name" value="ACTIN"/>
    <property type="match status" value="1"/>
</dbReference>
<accession>A0A7D9GYZ6</accession>
<dbReference type="InterPro" id="IPR043129">
    <property type="entry name" value="ATPase_NBD"/>
</dbReference>
<evidence type="ECO:0000313" key="8">
    <source>
        <dbReference type="EMBL" id="KAF6009992.1"/>
    </source>
</evidence>
<dbReference type="Gene3D" id="3.90.640.10">
    <property type="entry name" value="Actin, Chain A, domain 4"/>
    <property type="match status" value="1"/>
</dbReference>
<reference evidence="8 11" key="2">
    <citation type="journal article" date="2020" name="Appl. Microbiol. Biotechnol.">
        <title>Targeted gene deletion in Brettanomyces bruxellensis with an expression-free CRISPR-Cas9 system.</title>
        <authorList>
            <person name="Varela C."/>
            <person name="Bartel C."/>
            <person name="Onetto C."/>
            <person name="Borneman A."/>
        </authorList>
    </citation>
    <scope>NUCLEOTIDE SEQUENCE [LARGE SCALE GENOMIC DNA]</scope>
    <source>
        <strain evidence="8 11">AWRI1613</strain>
    </source>
</reference>
<evidence type="ECO:0000256" key="1">
    <source>
        <dbReference type="ARBA" id="ARBA00004496"/>
    </source>
</evidence>
<comment type="subcellular location">
    <subcellularLocation>
        <location evidence="1">Cytoplasm</location>
    </subcellularLocation>
</comment>
<evidence type="ECO:0000256" key="3">
    <source>
        <dbReference type="ARBA" id="ARBA00018633"/>
    </source>
</evidence>
<dbReference type="Proteomes" id="UP000568158">
    <property type="component" value="Unassembled WGS sequence"/>
</dbReference>
<dbReference type="Proteomes" id="UP000478008">
    <property type="component" value="Unassembled WGS sequence"/>
</dbReference>